<dbReference type="PRINTS" id="PR00080">
    <property type="entry name" value="SDRFAMILY"/>
</dbReference>
<gene>
    <name evidence="17" type="primary">KDSR</name>
    <name evidence="16" type="ORF">CCAP1982_LOCUS721</name>
</gene>
<dbReference type="PROSITE" id="PS00061">
    <property type="entry name" value="ADH_SHORT"/>
    <property type="match status" value="1"/>
</dbReference>
<dbReference type="CDD" id="cd08939">
    <property type="entry name" value="KDSR-like_SDR_c"/>
    <property type="match status" value="1"/>
</dbReference>
<evidence type="ECO:0000313" key="16">
    <source>
        <dbReference type="EMBL" id="CAD6991820.1"/>
    </source>
</evidence>
<dbReference type="GeneID" id="101456542"/>
<evidence type="ECO:0000256" key="12">
    <source>
        <dbReference type="ARBA" id="ARBA00044737"/>
    </source>
</evidence>
<dbReference type="InterPro" id="IPR020904">
    <property type="entry name" value="Sc_DH/Rdtase_CS"/>
</dbReference>
<keyword evidence="9" id="KW-0560">Oxidoreductase</keyword>
<organism evidence="17">
    <name type="scientific">Ceratitis capitata</name>
    <name type="common">Mediterranean fruit fly</name>
    <name type="synonym">Tephritis capitata</name>
    <dbReference type="NCBI Taxonomy" id="7213"/>
    <lineage>
        <taxon>Eukaryota</taxon>
        <taxon>Metazoa</taxon>
        <taxon>Ecdysozoa</taxon>
        <taxon>Arthropoda</taxon>
        <taxon>Hexapoda</taxon>
        <taxon>Insecta</taxon>
        <taxon>Pterygota</taxon>
        <taxon>Neoptera</taxon>
        <taxon>Endopterygota</taxon>
        <taxon>Diptera</taxon>
        <taxon>Brachycera</taxon>
        <taxon>Muscomorpha</taxon>
        <taxon>Tephritoidea</taxon>
        <taxon>Tephritidae</taxon>
        <taxon>Ceratitis</taxon>
        <taxon>Ceratitis</taxon>
    </lineage>
</organism>
<evidence type="ECO:0000256" key="9">
    <source>
        <dbReference type="ARBA" id="ARBA00023002"/>
    </source>
</evidence>
<dbReference type="Gene3D" id="3.40.50.720">
    <property type="entry name" value="NAD(P)-binding Rossmann-like Domain"/>
    <property type="match status" value="1"/>
</dbReference>
<keyword evidence="15" id="KW-0812">Transmembrane</keyword>
<evidence type="ECO:0000256" key="15">
    <source>
        <dbReference type="SAM" id="Phobius"/>
    </source>
</evidence>
<keyword evidence="15" id="KW-0472">Membrane</keyword>
<dbReference type="OrthoDB" id="37659at2759"/>
<evidence type="ECO:0000256" key="1">
    <source>
        <dbReference type="ARBA" id="ARBA00004240"/>
    </source>
</evidence>
<dbReference type="Pfam" id="PF00106">
    <property type="entry name" value="adh_short"/>
    <property type="match status" value="1"/>
</dbReference>
<dbReference type="FunFam" id="3.40.50.720:FF:000165">
    <property type="entry name" value="3-ketodihydrosphingosine reductase"/>
    <property type="match status" value="1"/>
</dbReference>
<comment type="subcellular location">
    <subcellularLocation>
        <location evidence="1">Endoplasmic reticulum</location>
    </subcellularLocation>
</comment>
<protein>
    <recommendedName>
        <fullName evidence="11">3-dehydrosphinganine reductase</fullName>
        <ecNumber evidence="11">1.1.1.102</ecNumber>
    </recommendedName>
</protein>
<evidence type="ECO:0000256" key="3">
    <source>
        <dbReference type="ARBA" id="ARBA00004991"/>
    </source>
</evidence>
<dbReference type="Proteomes" id="UP000606786">
    <property type="component" value="Unassembled WGS sequence"/>
</dbReference>
<reference evidence="17" key="1">
    <citation type="submission" date="2013-07" db="EMBL/GenBank/DDBJ databases">
        <authorList>
            <person name="Geib S."/>
        </authorList>
    </citation>
    <scope>NUCLEOTIDE SEQUENCE</scope>
</reference>
<keyword evidence="6" id="KW-0256">Endoplasmic reticulum</keyword>
<comment type="similarity">
    <text evidence="4 14">Belongs to the short-chain dehydrogenases/reductases (SDR) family.</text>
</comment>
<dbReference type="AlphaFoldDB" id="W8C7G8"/>
<dbReference type="InterPro" id="IPR036291">
    <property type="entry name" value="NAD(P)-bd_dom_sf"/>
</dbReference>
<evidence type="ECO:0000313" key="17">
    <source>
        <dbReference type="EMBL" id="JAC06004.1"/>
    </source>
</evidence>
<comment type="pathway">
    <text evidence="2">Lipid metabolism; sphingolipid metabolism.</text>
</comment>
<dbReference type="InterPro" id="IPR045022">
    <property type="entry name" value="KDSR-like"/>
</dbReference>
<evidence type="ECO:0000256" key="10">
    <source>
        <dbReference type="ARBA" id="ARBA00023098"/>
    </source>
</evidence>
<reference evidence="16" key="3">
    <citation type="submission" date="2020-11" db="EMBL/GenBank/DDBJ databases">
        <authorList>
            <person name="Whitehead M."/>
        </authorList>
    </citation>
    <scope>NUCLEOTIDE SEQUENCE</scope>
    <source>
        <strain evidence="16">EGII</strain>
    </source>
</reference>
<keyword evidence="5" id="KW-0547">Nucleotide-binding</keyword>
<dbReference type="CTD" id="2531"/>
<dbReference type="GO" id="GO:0005789">
    <property type="term" value="C:endoplasmic reticulum membrane"/>
    <property type="evidence" value="ECO:0007669"/>
    <property type="project" value="TreeGrafter"/>
</dbReference>
<dbReference type="GO" id="GO:0047560">
    <property type="term" value="F:3-dehydrosphinganine reductase activity"/>
    <property type="evidence" value="ECO:0007669"/>
    <property type="project" value="UniProtKB-EC"/>
</dbReference>
<dbReference type="PANTHER" id="PTHR43550:SF3">
    <property type="entry name" value="3-KETODIHYDROSPHINGOSINE REDUCTASE"/>
    <property type="match status" value="1"/>
</dbReference>
<keyword evidence="7" id="KW-0521">NADP</keyword>
<dbReference type="SUPFAM" id="SSF51735">
    <property type="entry name" value="NAD(P)-binding Rossmann-fold domains"/>
    <property type="match status" value="1"/>
</dbReference>
<evidence type="ECO:0000256" key="8">
    <source>
        <dbReference type="ARBA" id="ARBA00022919"/>
    </source>
</evidence>
<comment type="catalytic activity">
    <reaction evidence="13">
        <text>sphinganine + NADP(+) = 3-oxosphinganine + NADPH + H(+)</text>
        <dbReference type="Rhea" id="RHEA:22640"/>
        <dbReference type="ChEBI" id="CHEBI:15378"/>
        <dbReference type="ChEBI" id="CHEBI:57783"/>
        <dbReference type="ChEBI" id="CHEBI:57817"/>
        <dbReference type="ChEBI" id="CHEBI:58299"/>
        <dbReference type="ChEBI" id="CHEBI:58349"/>
        <dbReference type="EC" id="1.1.1.102"/>
    </reaction>
    <physiologicalReaction direction="right-to-left" evidence="13">
        <dbReference type="Rhea" id="RHEA:22642"/>
    </physiologicalReaction>
</comment>
<name>W8C7G8_CERCA</name>
<dbReference type="PANTHER" id="PTHR43550">
    <property type="entry name" value="3-KETODIHYDROSPHINGOSINE REDUCTASE"/>
    <property type="match status" value="1"/>
</dbReference>
<proteinExistence type="evidence at transcript level"/>
<evidence type="ECO:0000256" key="11">
    <source>
        <dbReference type="ARBA" id="ARBA00026112"/>
    </source>
</evidence>
<dbReference type="EMBL" id="CAJHJT010000001">
    <property type="protein sequence ID" value="CAD6991820.1"/>
    <property type="molecule type" value="Genomic_DNA"/>
</dbReference>
<sequence>MVFTFETWLWISLAILAHVGVYLFVMRKQPKMLVGRHVVITGGSRGIGLCLAVECAMKGANVTVIARDEKLLSGAVALMELIRQRPDQKFQYRCLDIASNYDDVANALKEIEEGLGDIYMLVNCAGMAICGVYEDISVEDARKLMDINYWGSYNCTRYVLPKMKDAHEGIIVFTSSLAALFGIYGYGPYTASKYAVRGMAETIAMETRHLGVLVTLALPADTNTPGFENEEKTKPKETKIISGGGGLAEPQHVAKSILNDALQGNFISILGAESWFLTLLGGGLFRWGGFFQNILHAILLGPLRIVGCFLHLHFERVIKNCAKEKKD</sequence>
<evidence type="ECO:0000256" key="4">
    <source>
        <dbReference type="ARBA" id="ARBA00006484"/>
    </source>
</evidence>
<dbReference type="KEGG" id="ccat:101456542"/>
<dbReference type="GO" id="GO:0006666">
    <property type="term" value="P:3-keto-sphinganine metabolic process"/>
    <property type="evidence" value="ECO:0007669"/>
    <property type="project" value="InterPro"/>
</dbReference>
<feature type="transmembrane region" description="Helical" evidence="15">
    <location>
        <begin position="170"/>
        <end position="189"/>
    </location>
</feature>
<keyword evidence="10" id="KW-0443">Lipid metabolism</keyword>
<keyword evidence="15" id="KW-1133">Transmembrane helix</keyword>
<evidence type="ECO:0000256" key="2">
    <source>
        <dbReference type="ARBA" id="ARBA00004760"/>
    </source>
</evidence>
<feature type="transmembrane region" description="Helical" evidence="15">
    <location>
        <begin position="7"/>
        <end position="26"/>
    </location>
</feature>
<accession>W8C7G8</accession>
<dbReference type="GO" id="GO:0030148">
    <property type="term" value="P:sphingolipid biosynthetic process"/>
    <property type="evidence" value="ECO:0007669"/>
    <property type="project" value="InterPro"/>
</dbReference>
<dbReference type="GO" id="GO:0000166">
    <property type="term" value="F:nucleotide binding"/>
    <property type="evidence" value="ECO:0007669"/>
    <property type="project" value="UniProtKB-KW"/>
</dbReference>
<evidence type="ECO:0000256" key="5">
    <source>
        <dbReference type="ARBA" id="ARBA00022741"/>
    </source>
</evidence>
<evidence type="ECO:0000256" key="6">
    <source>
        <dbReference type="ARBA" id="ARBA00022824"/>
    </source>
</evidence>
<dbReference type="PRINTS" id="PR00081">
    <property type="entry name" value="GDHRDH"/>
</dbReference>
<evidence type="ECO:0000256" key="14">
    <source>
        <dbReference type="RuleBase" id="RU000363"/>
    </source>
</evidence>
<comment type="function">
    <text evidence="12">Catalyzes the reduction of 3'-oxosphinganine (3-ketodihydrosphingosine/KDS) to sphinganine (dihydrosphingosine/DHS), the second step of de novo sphingolipid biosynthesis.</text>
</comment>
<keyword evidence="8" id="KW-0746">Sphingolipid metabolism</keyword>
<dbReference type="InterPro" id="IPR002347">
    <property type="entry name" value="SDR_fam"/>
</dbReference>
<dbReference type="EC" id="1.1.1.102" evidence="11"/>
<evidence type="ECO:0000313" key="18">
    <source>
        <dbReference type="Proteomes" id="UP000606786"/>
    </source>
</evidence>
<keyword evidence="18" id="KW-1185">Reference proteome</keyword>
<dbReference type="EMBL" id="GAMC01000552">
    <property type="protein sequence ID" value="JAC06004.1"/>
    <property type="molecule type" value="mRNA"/>
</dbReference>
<evidence type="ECO:0000256" key="7">
    <source>
        <dbReference type="ARBA" id="ARBA00022857"/>
    </source>
</evidence>
<reference evidence="17" key="2">
    <citation type="journal article" date="2014" name="BMC Genomics">
        <title>A genomic perspective to assessing quality of mass-reared SIT flies used in Mediterranean fruit fly (Ceratitis capitata) eradication in California.</title>
        <authorList>
            <person name="Calla B."/>
            <person name="Hall B."/>
            <person name="Hou S."/>
            <person name="Geib S.M."/>
        </authorList>
    </citation>
    <scope>NUCLEOTIDE SEQUENCE</scope>
</reference>
<evidence type="ECO:0000256" key="13">
    <source>
        <dbReference type="ARBA" id="ARBA00048930"/>
    </source>
</evidence>
<comment type="pathway">
    <text evidence="3">Sphingolipid metabolism.</text>
</comment>